<dbReference type="InterPro" id="IPR011527">
    <property type="entry name" value="ABC1_TM_dom"/>
</dbReference>
<feature type="domain" description="ABC transmembrane type-1" evidence="11">
    <location>
        <begin position="40"/>
        <end position="322"/>
    </location>
</feature>
<dbReference type="GO" id="GO:0005524">
    <property type="term" value="F:ATP binding"/>
    <property type="evidence" value="ECO:0007669"/>
    <property type="project" value="UniProtKB-KW"/>
</dbReference>
<feature type="transmembrane region" description="Helical" evidence="9">
    <location>
        <begin position="181"/>
        <end position="198"/>
    </location>
</feature>
<dbReference type="RefSeq" id="WP_407644222.1">
    <property type="nucleotide sequence ID" value="NZ_SNYW01000006.1"/>
</dbReference>
<dbReference type="InterPro" id="IPR003593">
    <property type="entry name" value="AAA+_ATPase"/>
</dbReference>
<dbReference type="PROSITE" id="PS50893">
    <property type="entry name" value="ABC_TRANSPORTER_2"/>
    <property type="match status" value="1"/>
</dbReference>
<evidence type="ECO:0000256" key="2">
    <source>
        <dbReference type="ARBA" id="ARBA00007577"/>
    </source>
</evidence>
<dbReference type="SUPFAM" id="SSF90123">
    <property type="entry name" value="ABC transporter transmembrane region"/>
    <property type="match status" value="1"/>
</dbReference>
<evidence type="ECO:0000256" key="4">
    <source>
        <dbReference type="ARBA" id="ARBA00022741"/>
    </source>
</evidence>
<dbReference type="InterPro" id="IPR027417">
    <property type="entry name" value="P-loop_NTPase"/>
</dbReference>
<dbReference type="PROSITE" id="PS00211">
    <property type="entry name" value="ABC_TRANSPORTER_1"/>
    <property type="match status" value="1"/>
</dbReference>
<evidence type="ECO:0000256" key="6">
    <source>
        <dbReference type="ARBA" id="ARBA00022989"/>
    </source>
</evidence>
<gene>
    <name evidence="12" type="ORF">A8950_0772</name>
</gene>
<protein>
    <submittedName>
        <fullName evidence="12">ATP-binding cassette subfamily B protein</fullName>
    </submittedName>
</protein>
<dbReference type="FunFam" id="3.40.50.300:FF:000251">
    <property type="entry name" value="ABC transporter B family member 19"/>
    <property type="match status" value="1"/>
</dbReference>
<dbReference type="GO" id="GO:0090374">
    <property type="term" value="P:oligopeptide export from mitochondrion"/>
    <property type="evidence" value="ECO:0007669"/>
    <property type="project" value="TreeGrafter"/>
</dbReference>
<organism evidence="12 13">
    <name type="scientific">Dongia mobilis</name>
    <dbReference type="NCBI Taxonomy" id="578943"/>
    <lineage>
        <taxon>Bacteria</taxon>
        <taxon>Pseudomonadati</taxon>
        <taxon>Pseudomonadota</taxon>
        <taxon>Alphaproteobacteria</taxon>
        <taxon>Rhodospirillales</taxon>
        <taxon>Dongiaceae</taxon>
        <taxon>Dongia</taxon>
    </lineage>
</organism>
<comment type="subcellular location">
    <subcellularLocation>
        <location evidence="1">Cell membrane</location>
        <topology evidence="1">Multi-pass membrane protein</topology>
    </subcellularLocation>
</comment>
<dbReference type="InterPro" id="IPR036640">
    <property type="entry name" value="ABC1_TM_sf"/>
</dbReference>
<dbReference type="InterPro" id="IPR017871">
    <property type="entry name" value="ABC_transporter-like_CS"/>
</dbReference>
<dbReference type="InterPro" id="IPR003439">
    <property type="entry name" value="ABC_transporter-like_ATP-bd"/>
</dbReference>
<sequence length="621" mass="66506">MARMPADMTRGNQPDRPVSRQYRHLFDLIRFVKPYRWQIAAGTVALAITAGTVLALGSGMRYLIDNGFGLGDPAILDQAVLGLFGVTVLLAAATYTRFYLVTWVGERVVADIRKAVFDHIVSLSPGFFEVTRTGEVISRLTTDTTLLQTVVGSSASIALRNAIMLVGATIMLFITSPKLTGLVFLVIPFVVAPIIVYGRKVRKLSRLSQDKIAEVSADAAESLYGIRTVQAFAHEVHERARFGARVEEAFDAARQRVKARAFLTGIVILLIFGAISIVLWIGGRDVLTGAISAGQLSAFVFYAILAAGSLGAITEVVGDLQRAAGAMERILELLNTRPVIAAPAHPQQLPAKVAGRIKFDHVTFRYPSRPEALALDDFCLEIQPGETIALVGPSGAGKTTVIQLLMRFYDPDEGGITLDGSDIRSFAPEALRGAMGLVPQDPVIFSTTAADNIRYGRPEANEAEVRAAASAAHAAEFLDRLPQGLASHLGERGVRLSGGQRQRIAIARAVLRDPALLLLDEATSALDAESEQMVQAALDRAMQGRTTIVIAHRLATVLKADRIVVMDKGRIVAIGSHAELIRQGGLYARLAELQFDQPARPDPVTGNGAAASGAAEPDAAE</sequence>
<reference evidence="12 13" key="1">
    <citation type="submission" date="2019-03" db="EMBL/GenBank/DDBJ databases">
        <title>Genomic Encyclopedia of Type Strains, Phase III (KMG-III): the genomes of soil and plant-associated and newly described type strains.</title>
        <authorList>
            <person name="Whitman W."/>
        </authorList>
    </citation>
    <scope>NUCLEOTIDE SEQUENCE [LARGE SCALE GENOMIC DNA]</scope>
    <source>
        <strain evidence="12 13">CGMCC 1.7660</strain>
    </source>
</reference>
<feature type="compositionally biased region" description="Low complexity" evidence="8">
    <location>
        <begin position="606"/>
        <end position="621"/>
    </location>
</feature>
<evidence type="ECO:0000259" key="11">
    <source>
        <dbReference type="PROSITE" id="PS50929"/>
    </source>
</evidence>
<name>A0A4R6WW08_9PROT</name>
<dbReference type="SUPFAM" id="SSF52540">
    <property type="entry name" value="P-loop containing nucleoside triphosphate hydrolases"/>
    <property type="match status" value="1"/>
</dbReference>
<comment type="caution">
    <text evidence="12">The sequence shown here is derived from an EMBL/GenBank/DDBJ whole genome shotgun (WGS) entry which is preliminary data.</text>
</comment>
<dbReference type="PANTHER" id="PTHR43394">
    <property type="entry name" value="ATP-DEPENDENT PERMEASE MDL1, MITOCHONDRIAL"/>
    <property type="match status" value="1"/>
</dbReference>
<dbReference type="InterPro" id="IPR039421">
    <property type="entry name" value="Type_1_exporter"/>
</dbReference>
<dbReference type="AlphaFoldDB" id="A0A4R6WW08"/>
<dbReference type="EMBL" id="SNYW01000006">
    <property type="protein sequence ID" value="TDQ84224.1"/>
    <property type="molecule type" value="Genomic_DNA"/>
</dbReference>
<dbReference type="PROSITE" id="PS50929">
    <property type="entry name" value="ABC_TM1F"/>
    <property type="match status" value="1"/>
</dbReference>
<keyword evidence="7 9" id="KW-0472">Membrane</keyword>
<dbReference type="Pfam" id="PF00664">
    <property type="entry name" value="ABC_membrane"/>
    <property type="match status" value="1"/>
</dbReference>
<keyword evidence="13" id="KW-1185">Reference proteome</keyword>
<dbReference type="Proteomes" id="UP000295783">
    <property type="component" value="Unassembled WGS sequence"/>
</dbReference>
<keyword evidence="3 9" id="KW-0812">Transmembrane</keyword>
<dbReference type="GO" id="GO:0005886">
    <property type="term" value="C:plasma membrane"/>
    <property type="evidence" value="ECO:0007669"/>
    <property type="project" value="UniProtKB-SubCell"/>
</dbReference>
<feature type="transmembrane region" description="Helical" evidence="9">
    <location>
        <begin position="261"/>
        <end position="281"/>
    </location>
</feature>
<dbReference type="GO" id="GO:0015421">
    <property type="term" value="F:ABC-type oligopeptide transporter activity"/>
    <property type="evidence" value="ECO:0007669"/>
    <property type="project" value="TreeGrafter"/>
</dbReference>
<dbReference type="PANTHER" id="PTHR43394:SF1">
    <property type="entry name" value="ATP-BINDING CASSETTE SUB-FAMILY B MEMBER 10, MITOCHONDRIAL"/>
    <property type="match status" value="1"/>
</dbReference>
<feature type="transmembrane region" description="Helical" evidence="9">
    <location>
        <begin position="39"/>
        <end position="59"/>
    </location>
</feature>
<proteinExistence type="inferred from homology"/>
<keyword evidence="5 12" id="KW-0067">ATP-binding</keyword>
<comment type="similarity">
    <text evidence="2">Belongs to the ABC transporter superfamily. ABCB family. Multidrug resistance exporter (TC 3.A.1.201) subfamily.</text>
</comment>
<evidence type="ECO:0000313" key="13">
    <source>
        <dbReference type="Proteomes" id="UP000295783"/>
    </source>
</evidence>
<feature type="transmembrane region" description="Helical" evidence="9">
    <location>
        <begin position="157"/>
        <end position="175"/>
    </location>
</feature>
<evidence type="ECO:0000259" key="10">
    <source>
        <dbReference type="PROSITE" id="PS50893"/>
    </source>
</evidence>
<dbReference type="CDD" id="cd03249">
    <property type="entry name" value="ABC_MTABC3_MDL1_MDL2"/>
    <property type="match status" value="1"/>
</dbReference>
<evidence type="ECO:0000256" key="9">
    <source>
        <dbReference type="SAM" id="Phobius"/>
    </source>
</evidence>
<evidence type="ECO:0000256" key="5">
    <source>
        <dbReference type="ARBA" id="ARBA00022840"/>
    </source>
</evidence>
<dbReference type="SMART" id="SM00382">
    <property type="entry name" value="AAA"/>
    <property type="match status" value="1"/>
</dbReference>
<accession>A0A4R6WW08</accession>
<evidence type="ECO:0000256" key="7">
    <source>
        <dbReference type="ARBA" id="ARBA00023136"/>
    </source>
</evidence>
<feature type="region of interest" description="Disordered" evidence="8">
    <location>
        <begin position="598"/>
        <end position="621"/>
    </location>
</feature>
<evidence type="ECO:0000256" key="3">
    <source>
        <dbReference type="ARBA" id="ARBA00022692"/>
    </source>
</evidence>
<dbReference type="Pfam" id="PF00005">
    <property type="entry name" value="ABC_tran"/>
    <property type="match status" value="1"/>
</dbReference>
<keyword evidence="4" id="KW-0547">Nucleotide-binding</keyword>
<dbReference type="NCBIfam" id="TIGR02204">
    <property type="entry name" value="MsbA_rel"/>
    <property type="match status" value="1"/>
</dbReference>
<feature type="domain" description="ABC transporter" evidence="10">
    <location>
        <begin position="357"/>
        <end position="593"/>
    </location>
</feature>
<dbReference type="Gene3D" id="1.20.1560.10">
    <property type="entry name" value="ABC transporter type 1, transmembrane domain"/>
    <property type="match status" value="1"/>
</dbReference>
<dbReference type="CDD" id="cd18575">
    <property type="entry name" value="ABC_6TM_bac_exporter_ABCB8_10_like"/>
    <property type="match status" value="1"/>
</dbReference>
<dbReference type="InterPro" id="IPR011918">
    <property type="entry name" value="ABC_MsbA_ATP-bd"/>
</dbReference>
<feature type="transmembrane region" description="Helical" evidence="9">
    <location>
        <begin position="79"/>
        <end position="100"/>
    </location>
</feature>
<keyword evidence="6 9" id="KW-1133">Transmembrane helix</keyword>
<evidence type="ECO:0000256" key="1">
    <source>
        <dbReference type="ARBA" id="ARBA00004651"/>
    </source>
</evidence>
<evidence type="ECO:0000256" key="8">
    <source>
        <dbReference type="SAM" id="MobiDB-lite"/>
    </source>
</evidence>
<evidence type="ECO:0000313" key="12">
    <source>
        <dbReference type="EMBL" id="TDQ84224.1"/>
    </source>
</evidence>
<dbReference type="GO" id="GO:0016887">
    <property type="term" value="F:ATP hydrolysis activity"/>
    <property type="evidence" value="ECO:0007669"/>
    <property type="project" value="InterPro"/>
</dbReference>
<dbReference type="Gene3D" id="3.40.50.300">
    <property type="entry name" value="P-loop containing nucleotide triphosphate hydrolases"/>
    <property type="match status" value="1"/>
</dbReference>
<feature type="transmembrane region" description="Helical" evidence="9">
    <location>
        <begin position="293"/>
        <end position="313"/>
    </location>
</feature>